<organism evidence="1 2">
    <name type="scientific">Anoxybacteroides rupiense</name>
    <dbReference type="NCBI Taxonomy" id="311460"/>
    <lineage>
        <taxon>Bacteria</taxon>
        <taxon>Bacillati</taxon>
        <taxon>Bacillota</taxon>
        <taxon>Bacilli</taxon>
        <taxon>Bacillales</taxon>
        <taxon>Anoxybacillaceae</taxon>
        <taxon>Anoxybacteroides</taxon>
    </lineage>
</organism>
<name>A0ABT5W781_9BACL</name>
<comment type="caution">
    <text evidence="1">The sequence shown here is derived from an EMBL/GenBank/DDBJ whole genome shotgun (WGS) entry which is preliminary data.</text>
</comment>
<gene>
    <name evidence="1" type="ORF">PNH38_08560</name>
</gene>
<reference evidence="1 2" key="1">
    <citation type="submission" date="2023-01" db="EMBL/GenBank/DDBJ databases">
        <title>Genome-based reclassification of Anoxybacillus geothermalis as a later heterotypic synonym of Anoxybacillus rupiensis.</title>
        <authorList>
            <person name="Inan Bektas K."/>
            <person name="Canakci S."/>
            <person name="Belduz A.A."/>
            <person name="Guler H.H."/>
        </authorList>
    </citation>
    <scope>NUCLEOTIDE SEQUENCE [LARGE SCALE GENOMIC DNA]</scope>
    <source>
        <strain evidence="1 2">DSM 17127</strain>
    </source>
</reference>
<sequence length="83" mass="9180">MDVSVTTILTKMSEQLQKARSIQNEQQLREHVAALRVLCDLILEGELQAAHVAASSFEPLVLETKTERMDIGDDANGPSLLDF</sequence>
<evidence type="ECO:0000313" key="2">
    <source>
        <dbReference type="Proteomes" id="UP001213979"/>
    </source>
</evidence>
<dbReference type="InterPro" id="IPR035218">
    <property type="entry name" value="DUF5327"/>
</dbReference>
<dbReference type="Pfam" id="PF17261">
    <property type="entry name" value="DUF5327"/>
    <property type="match status" value="1"/>
</dbReference>
<evidence type="ECO:0000313" key="1">
    <source>
        <dbReference type="EMBL" id="MDE8563936.1"/>
    </source>
</evidence>
<dbReference type="EMBL" id="JAQOTG010000006">
    <property type="protein sequence ID" value="MDE8563936.1"/>
    <property type="molecule type" value="Genomic_DNA"/>
</dbReference>
<protein>
    <submittedName>
        <fullName evidence="1">YwdI family protein</fullName>
    </submittedName>
</protein>
<proteinExistence type="predicted"/>
<dbReference type="Proteomes" id="UP001213979">
    <property type="component" value="Unassembled WGS sequence"/>
</dbReference>
<dbReference type="RefSeq" id="WP_236546369.1">
    <property type="nucleotide sequence ID" value="NZ_JACIDF010000007.1"/>
</dbReference>
<accession>A0ABT5W781</accession>
<keyword evidence="2" id="KW-1185">Reference proteome</keyword>